<dbReference type="InterPro" id="IPR000719">
    <property type="entry name" value="Prot_kinase_dom"/>
</dbReference>
<proteinExistence type="predicted"/>
<evidence type="ECO:0000256" key="5">
    <source>
        <dbReference type="ARBA" id="ARBA00022777"/>
    </source>
</evidence>
<evidence type="ECO:0000256" key="3">
    <source>
        <dbReference type="ARBA" id="ARBA00022679"/>
    </source>
</evidence>
<dbReference type="InterPro" id="IPR008271">
    <property type="entry name" value="Ser/Thr_kinase_AS"/>
</dbReference>
<evidence type="ECO:0000256" key="7">
    <source>
        <dbReference type="PROSITE-ProRule" id="PRU10141"/>
    </source>
</evidence>
<keyword evidence="2" id="KW-0723">Serine/threonine-protein kinase</keyword>
<dbReference type="GO" id="GO:0005524">
    <property type="term" value="F:ATP binding"/>
    <property type="evidence" value="ECO:0007669"/>
    <property type="project" value="UniProtKB-UniRule"/>
</dbReference>
<name>A0A517WEI8_9PLAN</name>
<reference evidence="11 12" key="1">
    <citation type="submission" date="2019-02" db="EMBL/GenBank/DDBJ databases">
        <title>Deep-cultivation of Planctomycetes and their phenomic and genomic characterization uncovers novel biology.</title>
        <authorList>
            <person name="Wiegand S."/>
            <person name="Jogler M."/>
            <person name="Boedeker C."/>
            <person name="Pinto D."/>
            <person name="Vollmers J."/>
            <person name="Rivas-Marin E."/>
            <person name="Kohn T."/>
            <person name="Peeters S.H."/>
            <person name="Heuer A."/>
            <person name="Rast P."/>
            <person name="Oberbeckmann S."/>
            <person name="Bunk B."/>
            <person name="Jeske O."/>
            <person name="Meyerdierks A."/>
            <person name="Storesund J.E."/>
            <person name="Kallscheuer N."/>
            <person name="Luecker S."/>
            <person name="Lage O.M."/>
            <person name="Pohl T."/>
            <person name="Merkel B.J."/>
            <person name="Hornburger P."/>
            <person name="Mueller R.-W."/>
            <person name="Bruemmer F."/>
            <person name="Labrenz M."/>
            <person name="Spormann A.M."/>
            <person name="Op den Camp H."/>
            <person name="Overmann J."/>
            <person name="Amann R."/>
            <person name="Jetten M.S.M."/>
            <person name="Mascher T."/>
            <person name="Medema M.H."/>
            <person name="Devos D.P."/>
            <person name="Kaster A.-K."/>
            <person name="Ovreas L."/>
            <person name="Rohde M."/>
            <person name="Galperin M.Y."/>
            <person name="Jogler C."/>
        </authorList>
    </citation>
    <scope>NUCLEOTIDE SEQUENCE [LARGE SCALE GENOMIC DNA]</scope>
    <source>
        <strain evidence="11 12">V6</strain>
    </source>
</reference>
<dbReference type="Gene3D" id="3.40.50.2300">
    <property type="match status" value="2"/>
</dbReference>
<feature type="transmembrane region" description="Helical" evidence="9">
    <location>
        <begin position="344"/>
        <end position="367"/>
    </location>
</feature>
<organism evidence="11 12">
    <name type="scientific">Gimesia chilikensis</name>
    <dbReference type="NCBI Taxonomy" id="2605989"/>
    <lineage>
        <taxon>Bacteria</taxon>
        <taxon>Pseudomonadati</taxon>
        <taxon>Planctomycetota</taxon>
        <taxon>Planctomycetia</taxon>
        <taxon>Planctomycetales</taxon>
        <taxon>Planctomycetaceae</taxon>
        <taxon>Gimesia</taxon>
    </lineage>
</organism>
<dbReference type="PROSITE" id="PS00107">
    <property type="entry name" value="PROTEIN_KINASE_ATP"/>
    <property type="match status" value="1"/>
</dbReference>
<evidence type="ECO:0000256" key="2">
    <source>
        <dbReference type="ARBA" id="ARBA00022527"/>
    </source>
</evidence>
<sequence length="782" mass="84927">MNQSSHNSNSQSANKEDFDATRIVNSDTKSEKVSSQPDPNRWIGQQLGKYEITELLGVGGMGVVLKAYDPSIEREVAIKLLHSDVSVDEPALGRFLAEAKSAGKLSHANIVTIYEIAQEGETYYLVMEYVSGGSVESYLQAKGAFPVADATRMMIEACKGLSIAHSAGLVHRDIKPANLMLTRDATLKISDFGLAKQTSGTALQMTQAGMIVGTPYFMSPEQCEAREVDARSDVYSLGATYYSLLTGKSPYEDSGSVMQVLYAHCNSPAPDPREIQSGVPSACAKIIERAMAIDPVTRYQSAEEMRYDLEAVLAAISGAGVQLPSESGSSLPANTDRTKSVSRLFSLTAGITGLLIIFTAIAFLLSYRGGVSGITDKEGGASKQHQAILPPTGEPIKVGILHSLSGTMADSESPVVDATLLAIEELNNSGGLLGRPVKAVVVDGRSDSTTFAEESRRLIKNEGVCTVFGCWTSDSRKTVVPIFEEHNHLLIYPVQYEGVEESPNVIYTGAAPNQQIIPAVKWAYAFENKRKFFFIGSDYVFPRVAHEIIKDQLKILGAEVVGNEFLPLGSSEVQPVIDKIIEAKPDVILNCLNGNVNTAFFSELRKAGITADAVPAISFSIGEEELNRMDTSSMTGDYAAWNYFQSIDSDENKIFIAAVHKKYGEKRVITDPMEAAYFGVKLWAQAVTEAKTTTPAAIRRAILNQRTMAPGGLVRIDPATQHTFKTPRIGKVSSDGTFEIVWTAAKPEIPTPYPSTRSTEEWRALLHDLYSNWGNRWSAPAN</sequence>
<dbReference type="InterPro" id="IPR028082">
    <property type="entry name" value="Peripla_BP_I"/>
</dbReference>
<keyword evidence="6 7" id="KW-0067">ATP-binding</keyword>
<dbReference type="CDD" id="cd14014">
    <property type="entry name" value="STKc_PknB_like"/>
    <property type="match status" value="1"/>
</dbReference>
<keyword evidence="9" id="KW-1133">Transmembrane helix</keyword>
<keyword evidence="9" id="KW-0472">Membrane</keyword>
<dbReference type="Gene3D" id="1.10.510.10">
    <property type="entry name" value="Transferase(Phosphotransferase) domain 1"/>
    <property type="match status" value="1"/>
</dbReference>
<evidence type="ECO:0000256" key="6">
    <source>
        <dbReference type="ARBA" id="ARBA00022840"/>
    </source>
</evidence>
<evidence type="ECO:0000313" key="11">
    <source>
        <dbReference type="EMBL" id="QDU03664.1"/>
    </source>
</evidence>
<gene>
    <name evidence="11" type="primary">amiC</name>
    <name evidence="11" type="ORF">V6x_33870</name>
</gene>
<dbReference type="SUPFAM" id="SSF53822">
    <property type="entry name" value="Periplasmic binding protein-like I"/>
    <property type="match status" value="1"/>
</dbReference>
<evidence type="ECO:0000259" key="10">
    <source>
        <dbReference type="PROSITE" id="PS50011"/>
    </source>
</evidence>
<dbReference type="InterPro" id="IPR017441">
    <property type="entry name" value="Protein_kinase_ATP_BS"/>
</dbReference>
<keyword evidence="3" id="KW-0808">Transferase</keyword>
<evidence type="ECO:0000256" key="8">
    <source>
        <dbReference type="SAM" id="MobiDB-lite"/>
    </source>
</evidence>
<evidence type="ECO:0000313" key="12">
    <source>
        <dbReference type="Proteomes" id="UP000320722"/>
    </source>
</evidence>
<dbReference type="EC" id="2.7.11.1" evidence="1"/>
<dbReference type="FunFam" id="1.10.510.10:FF:000021">
    <property type="entry name" value="Serine/threonine protein kinase"/>
    <property type="match status" value="1"/>
</dbReference>
<feature type="compositionally biased region" description="Low complexity" evidence="8">
    <location>
        <begin position="1"/>
        <end position="13"/>
    </location>
</feature>
<dbReference type="Proteomes" id="UP000320722">
    <property type="component" value="Chromosome"/>
</dbReference>
<dbReference type="PROSITE" id="PS00108">
    <property type="entry name" value="PROTEIN_KINASE_ST"/>
    <property type="match status" value="1"/>
</dbReference>
<accession>A0A517WEI8</accession>
<dbReference type="EMBL" id="CP036347">
    <property type="protein sequence ID" value="QDU03664.1"/>
    <property type="molecule type" value="Genomic_DNA"/>
</dbReference>
<dbReference type="GO" id="GO:0004674">
    <property type="term" value="F:protein serine/threonine kinase activity"/>
    <property type="evidence" value="ECO:0007669"/>
    <property type="project" value="UniProtKB-KW"/>
</dbReference>
<dbReference type="RefSeq" id="WP_145041505.1">
    <property type="nucleotide sequence ID" value="NZ_CP036347.1"/>
</dbReference>
<dbReference type="PROSITE" id="PS50011">
    <property type="entry name" value="PROTEIN_KINASE_DOM"/>
    <property type="match status" value="1"/>
</dbReference>
<dbReference type="Pfam" id="PF00069">
    <property type="entry name" value="Pkinase"/>
    <property type="match status" value="1"/>
</dbReference>
<dbReference type="PANTHER" id="PTHR47628:SF1">
    <property type="entry name" value="ALIPHATIC AMIDASE EXPRESSION-REGULATING PROTEIN"/>
    <property type="match status" value="1"/>
</dbReference>
<feature type="domain" description="Protein kinase" evidence="10">
    <location>
        <begin position="50"/>
        <end position="313"/>
    </location>
</feature>
<dbReference type="Pfam" id="PF13433">
    <property type="entry name" value="Peripla_BP_5"/>
    <property type="match status" value="1"/>
</dbReference>
<protein>
    <recommendedName>
        <fullName evidence="1">non-specific serine/threonine protein kinase</fullName>
        <ecNumber evidence="1">2.7.11.1</ecNumber>
    </recommendedName>
</protein>
<dbReference type="PANTHER" id="PTHR47628">
    <property type="match status" value="1"/>
</dbReference>
<evidence type="ECO:0000256" key="4">
    <source>
        <dbReference type="ARBA" id="ARBA00022741"/>
    </source>
</evidence>
<keyword evidence="5" id="KW-0418">Kinase</keyword>
<dbReference type="SMART" id="SM00220">
    <property type="entry name" value="S_TKc"/>
    <property type="match status" value="1"/>
</dbReference>
<feature type="region of interest" description="Disordered" evidence="8">
    <location>
        <begin position="1"/>
        <end position="40"/>
    </location>
</feature>
<feature type="compositionally biased region" description="Polar residues" evidence="8">
    <location>
        <begin position="23"/>
        <end position="38"/>
    </location>
</feature>
<dbReference type="CDD" id="cd06355">
    <property type="entry name" value="PBP1_FmdD-like"/>
    <property type="match status" value="1"/>
</dbReference>
<feature type="binding site" evidence="7">
    <location>
        <position position="79"/>
    </location>
    <ligand>
        <name>ATP</name>
        <dbReference type="ChEBI" id="CHEBI:30616"/>
    </ligand>
</feature>
<dbReference type="Gene3D" id="3.30.200.20">
    <property type="entry name" value="Phosphorylase Kinase, domain 1"/>
    <property type="match status" value="1"/>
</dbReference>
<evidence type="ECO:0000256" key="1">
    <source>
        <dbReference type="ARBA" id="ARBA00012513"/>
    </source>
</evidence>
<dbReference type="AlphaFoldDB" id="A0A517WEI8"/>
<dbReference type="InterPro" id="IPR017777">
    <property type="entry name" value="ABC_urea-bd_UrtA"/>
</dbReference>
<keyword evidence="9" id="KW-0812">Transmembrane</keyword>
<dbReference type="InterPro" id="IPR011009">
    <property type="entry name" value="Kinase-like_dom_sf"/>
</dbReference>
<keyword evidence="4 7" id="KW-0547">Nucleotide-binding</keyword>
<dbReference type="SUPFAM" id="SSF56112">
    <property type="entry name" value="Protein kinase-like (PK-like)"/>
    <property type="match status" value="1"/>
</dbReference>
<evidence type="ECO:0000256" key="9">
    <source>
        <dbReference type="SAM" id="Phobius"/>
    </source>
</evidence>